<evidence type="ECO:0000256" key="4">
    <source>
        <dbReference type="ARBA" id="ARBA00022691"/>
    </source>
</evidence>
<evidence type="ECO:0000256" key="3">
    <source>
        <dbReference type="ARBA" id="ARBA00022679"/>
    </source>
</evidence>
<feature type="binding site" evidence="6">
    <location>
        <position position="108"/>
    </location>
    <ligand>
        <name>S-adenosyl-L-methionine</name>
        <dbReference type="ChEBI" id="CHEBI:59789"/>
    </ligand>
</feature>
<keyword evidence="1 6" id="KW-0698">rRNA processing</keyword>
<dbReference type="RefSeq" id="WP_048929810.1">
    <property type="nucleotide sequence ID" value="NZ_KQ235877.1"/>
</dbReference>
<dbReference type="AlphaFoldDB" id="A0A0J9C6R3"/>
<comment type="subcellular location">
    <subcellularLocation>
        <location evidence="6">Cytoplasm</location>
    </subcellularLocation>
</comment>
<dbReference type="PANTHER" id="PTHR33603:SF1">
    <property type="entry name" value="RIBOSOMAL RNA LARGE SUBUNIT METHYLTRANSFERASE H"/>
    <property type="match status" value="1"/>
</dbReference>
<keyword evidence="2 6" id="KW-0489">Methyltransferase</keyword>
<dbReference type="EC" id="2.1.1.177" evidence="6"/>
<dbReference type="InterPro" id="IPR029026">
    <property type="entry name" value="tRNA_m1G_MTases_N"/>
</dbReference>
<gene>
    <name evidence="6" type="primary">rlmH</name>
    <name evidence="7" type="ORF">HMPREF9470_02121</name>
</gene>
<dbReference type="CDD" id="cd18081">
    <property type="entry name" value="RlmH-like"/>
    <property type="match status" value="1"/>
</dbReference>
<evidence type="ECO:0000256" key="6">
    <source>
        <dbReference type="HAMAP-Rule" id="MF_00658"/>
    </source>
</evidence>
<reference evidence="7 8" key="1">
    <citation type="submission" date="2011-04" db="EMBL/GenBank/DDBJ databases">
        <title>The Genome Sequence of Clostridium citroniae WAL-19142.</title>
        <authorList>
            <consortium name="The Broad Institute Genome Sequencing Platform"/>
            <person name="Earl A."/>
            <person name="Ward D."/>
            <person name="Feldgarden M."/>
            <person name="Gevers D."/>
            <person name="Warren Y.A."/>
            <person name="Tyrrell K.L."/>
            <person name="Citron D.M."/>
            <person name="Goldstein E.J."/>
            <person name="Daigneault M."/>
            <person name="Allen-Vercoe E."/>
            <person name="Young S.K."/>
            <person name="Zeng Q."/>
            <person name="Gargeya S."/>
            <person name="Fitzgerald M."/>
            <person name="Haas B."/>
            <person name="Abouelleil A."/>
            <person name="Alvarado L."/>
            <person name="Arachchi H.M."/>
            <person name="Berlin A."/>
            <person name="Brown A."/>
            <person name="Chapman S.B."/>
            <person name="Chen Z."/>
            <person name="Dunbar C."/>
            <person name="Freedman E."/>
            <person name="Gearin G."/>
            <person name="Gellesch M."/>
            <person name="Goldberg J."/>
            <person name="Griggs A."/>
            <person name="Gujja S."/>
            <person name="Heilman E.R."/>
            <person name="Heiman D."/>
            <person name="Howarth C."/>
            <person name="Larson L."/>
            <person name="Lui A."/>
            <person name="MacDonald P.J."/>
            <person name="Mehta T."/>
            <person name="Montmayeur A."/>
            <person name="Murphy C."/>
            <person name="Neiman D."/>
            <person name="Pearson M."/>
            <person name="Priest M."/>
            <person name="Roberts A."/>
            <person name="Saif S."/>
            <person name="Shea T."/>
            <person name="Shenoy N."/>
            <person name="Sisk P."/>
            <person name="Stolte C."/>
            <person name="Sykes S."/>
            <person name="White J."/>
            <person name="Yandava C."/>
            <person name="Wortman J."/>
            <person name="Nusbaum C."/>
            <person name="Birren B."/>
        </authorList>
    </citation>
    <scope>NUCLEOTIDE SEQUENCE [LARGE SCALE GENOMIC DNA]</scope>
    <source>
        <strain evidence="7 8">WAL-19142</strain>
    </source>
</reference>
<keyword evidence="3 6" id="KW-0808">Transferase</keyword>
<dbReference type="HAMAP" id="MF_00658">
    <property type="entry name" value="23SrRNA_methyltr_H"/>
    <property type="match status" value="1"/>
</dbReference>
<comment type="catalytic activity">
    <reaction evidence="6">
        <text>pseudouridine(1915) in 23S rRNA + S-adenosyl-L-methionine = N(3)-methylpseudouridine(1915) in 23S rRNA + S-adenosyl-L-homocysteine + H(+)</text>
        <dbReference type="Rhea" id="RHEA:42752"/>
        <dbReference type="Rhea" id="RHEA-COMP:10221"/>
        <dbReference type="Rhea" id="RHEA-COMP:10222"/>
        <dbReference type="ChEBI" id="CHEBI:15378"/>
        <dbReference type="ChEBI" id="CHEBI:57856"/>
        <dbReference type="ChEBI" id="CHEBI:59789"/>
        <dbReference type="ChEBI" id="CHEBI:65314"/>
        <dbReference type="ChEBI" id="CHEBI:74486"/>
        <dbReference type="EC" id="2.1.1.177"/>
    </reaction>
</comment>
<evidence type="ECO:0000256" key="1">
    <source>
        <dbReference type="ARBA" id="ARBA00022552"/>
    </source>
</evidence>
<proteinExistence type="inferred from homology"/>
<keyword evidence="4 6" id="KW-0949">S-adenosyl-L-methionine</keyword>
<dbReference type="Pfam" id="PF02590">
    <property type="entry name" value="SPOUT_MTase"/>
    <property type="match status" value="1"/>
</dbReference>
<dbReference type="GO" id="GO:0070038">
    <property type="term" value="F:rRNA (pseudouridine-N3-)-methyltransferase activity"/>
    <property type="evidence" value="ECO:0007669"/>
    <property type="project" value="UniProtKB-UniRule"/>
</dbReference>
<dbReference type="Proteomes" id="UP000037392">
    <property type="component" value="Unassembled WGS sequence"/>
</dbReference>
<dbReference type="NCBIfam" id="NF000985">
    <property type="entry name" value="PRK00103.1-3"/>
    <property type="match status" value="1"/>
</dbReference>
<keyword evidence="6" id="KW-0963">Cytoplasm</keyword>
<dbReference type="InterPro" id="IPR029028">
    <property type="entry name" value="Alpha/beta_knot_MTases"/>
</dbReference>
<comment type="caution">
    <text evidence="7">The sequence shown here is derived from an EMBL/GenBank/DDBJ whole genome shotgun (WGS) entry which is preliminary data.</text>
</comment>
<evidence type="ECO:0000256" key="2">
    <source>
        <dbReference type="ARBA" id="ARBA00022603"/>
    </source>
</evidence>
<dbReference type="EMBL" id="ADLK01000019">
    <property type="protein sequence ID" value="KMW20106.1"/>
    <property type="molecule type" value="Genomic_DNA"/>
</dbReference>
<dbReference type="GO" id="GO:0005737">
    <property type="term" value="C:cytoplasm"/>
    <property type="evidence" value="ECO:0007669"/>
    <property type="project" value="UniProtKB-SubCell"/>
</dbReference>
<evidence type="ECO:0000313" key="7">
    <source>
        <dbReference type="EMBL" id="KMW20106.1"/>
    </source>
</evidence>
<dbReference type="GeneID" id="93161939"/>
<protein>
    <recommendedName>
        <fullName evidence="6">Ribosomal RNA large subunit methyltransferase H</fullName>
        <ecNumber evidence="6">2.1.1.177</ecNumber>
    </recommendedName>
    <alternativeName>
        <fullName evidence="6">23S rRNA (pseudouridine1915-N3)-methyltransferase</fullName>
    </alternativeName>
    <alternativeName>
        <fullName evidence="6">23S rRNA m3Psi1915 methyltransferase</fullName>
    </alternativeName>
    <alternativeName>
        <fullName evidence="6">rRNA (pseudouridine-N3-)-methyltransferase RlmH</fullName>
    </alternativeName>
</protein>
<evidence type="ECO:0000313" key="8">
    <source>
        <dbReference type="Proteomes" id="UP000037392"/>
    </source>
</evidence>
<feature type="binding site" evidence="6">
    <location>
        <position position="76"/>
    </location>
    <ligand>
        <name>S-adenosyl-L-methionine</name>
        <dbReference type="ChEBI" id="CHEBI:59789"/>
    </ligand>
</feature>
<feature type="binding site" evidence="6">
    <location>
        <begin position="127"/>
        <end position="132"/>
    </location>
    <ligand>
        <name>S-adenosyl-L-methionine</name>
        <dbReference type="ChEBI" id="CHEBI:59789"/>
    </ligand>
</feature>
<sequence length="159" mass="17977">MKITLVTVGKIKERYFEDAIKEYSKRLSRYCKLEIIQVADEKTPDGAGEALEKQIKEKEGQRILSNIKDGAYVIALAIEGRMLSSEELALRLQKMGVDGTSQIVFVIGGSLGLSEAVMKRADYALSFSKMTFPHQLMRVVLLEQIYRSYRIIGGEPYHK</sequence>
<organism evidence="7 8">
    <name type="scientific">[Clostridium] citroniae WAL-19142</name>
    <dbReference type="NCBI Taxonomy" id="742734"/>
    <lineage>
        <taxon>Bacteria</taxon>
        <taxon>Bacillati</taxon>
        <taxon>Bacillota</taxon>
        <taxon>Clostridia</taxon>
        <taxon>Lachnospirales</taxon>
        <taxon>Lachnospiraceae</taxon>
        <taxon>Enterocloster</taxon>
    </lineage>
</organism>
<dbReference type="Gene3D" id="3.40.1280.10">
    <property type="match status" value="1"/>
</dbReference>
<dbReference type="PATRIC" id="fig|742734.4.peg.2277"/>
<dbReference type="PIRSF" id="PIRSF004505">
    <property type="entry name" value="MT_bac"/>
    <property type="match status" value="1"/>
</dbReference>
<comment type="function">
    <text evidence="6">Specifically methylates the pseudouridine at position 1915 (m3Psi1915) in 23S rRNA.</text>
</comment>
<evidence type="ECO:0000256" key="5">
    <source>
        <dbReference type="ARBA" id="ARBA00038303"/>
    </source>
</evidence>
<comment type="subunit">
    <text evidence="6">Homodimer.</text>
</comment>
<comment type="similarity">
    <text evidence="5 6">Belongs to the RNA methyltransferase RlmH family.</text>
</comment>
<name>A0A0J9C6R3_9FIRM</name>
<dbReference type="PANTHER" id="PTHR33603">
    <property type="entry name" value="METHYLTRANSFERASE"/>
    <property type="match status" value="1"/>
</dbReference>
<dbReference type="NCBIfam" id="TIGR00246">
    <property type="entry name" value="tRNA_RlmH_YbeA"/>
    <property type="match status" value="1"/>
</dbReference>
<dbReference type="InterPro" id="IPR003742">
    <property type="entry name" value="RlmH-like"/>
</dbReference>
<accession>A0A0J9C6R3</accession>
<dbReference type="OrthoDB" id="9806643at2"/>
<dbReference type="SUPFAM" id="SSF75217">
    <property type="entry name" value="alpha/beta knot"/>
    <property type="match status" value="1"/>
</dbReference>